<proteinExistence type="inferred from homology"/>
<comment type="similarity">
    <text evidence="1">Belongs to the UPF0235 family.</text>
</comment>
<accession>A0A1G2HED2</accession>
<dbReference type="Pfam" id="PF02594">
    <property type="entry name" value="DUF167"/>
    <property type="match status" value="1"/>
</dbReference>
<dbReference type="PANTHER" id="PTHR13420">
    <property type="entry name" value="UPF0235 PROTEIN C15ORF40"/>
    <property type="match status" value="1"/>
</dbReference>
<dbReference type="NCBIfam" id="TIGR00251">
    <property type="entry name" value="DUF167 family protein"/>
    <property type="match status" value="1"/>
</dbReference>
<dbReference type="PANTHER" id="PTHR13420:SF7">
    <property type="entry name" value="UPF0235 PROTEIN C15ORF40"/>
    <property type="match status" value="1"/>
</dbReference>
<reference evidence="2 3" key="1">
    <citation type="journal article" date="2016" name="Nat. Commun.">
        <title>Thousands of microbial genomes shed light on interconnected biogeochemical processes in an aquifer system.</title>
        <authorList>
            <person name="Anantharaman K."/>
            <person name="Brown C.T."/>
            <person name="Hug L.A."/>
            <person name="Sharon I."/>
            <person name="Castelle C.J."/>
            <person name="Probst A.J."/>
            <person name="Thomas B.C."/>
            <person name="Singh A."/>
            <person name="Wilkins M.J."/>
            <person name="Karaoz U."/>
            <person name="Brodie E.L."/>
            <person name="Williams K.H."/>
            <person name="Hubbard S.S."/>
            <person name="Banfield J.F."/>
        </authorList>
    </citation>
    <scope>NUCLEOTIDE SEQUENCE [LARGE SCALE GENOMIC DNA]</scope>
</reference>
<evidence type="ECO:0000313" key="3">
    <source>
        <dbReference type="Proteomes" id="UP000179153"/>
    </source>
</evidence>
<organism evidence="2 3">
    <name type="scientific">Candidatus Spechtbacteria bacterium RIFCSPLOWO2_01_FULL_46_10</name>
    <dbReference type="NCBI Taxonomy" id="1802163"/>
    <lineage>
        <taxon>Bacteria</taxon>
        <taxon>Candidatus Spechtiibacteriota</taxon>
    </lineage>
</organism>
<dbReference type="SMART" id="SM01152">
    <property type="entry name" value="DUF167"/>
    <property type="match status" value="1"/>
</dbReference>
<sequence>MKISVKVVSGAKKERIEKMDGGTFKIYVSAPAKEGKANKRLVELLADYFNVAKSAIRIKHGTRGPVKIIEISLY</sequence>
<gene>
    <name evidence="2" type="ORF">A2932_00435</name>
</gene>
<dbReference type="AlphaFoldDB" id="A0A1G2HED2"/>
<dbReference type="GO" id="GO:0005737">
    <property type="term" value="C:cytoplasm"/>
    <property type="evidence" value="ECO:0007669"/>
    <property type="project" value="TreeGrafter"/>
</dbReference>
<evidence type="ECO:0000313" key="2">
    <source>
        <dbReference type="EMBL" id="OGZ60650.1"/>
    </source>
</evidence>
<protein>
    <submittedName>
        <fullName evidence="2">Uncharacterized protein</fullName>
    </submittedName>
</protein>
<name>A0A1G2HED2_9BACT</name>
<dbReference type="Proteomes" id="UP000179153">
    <property type="component" value="Unassembled WGS sequence"/>
</dbReference>
<comment type="caution">
    <text evidence="2">The sequence shown here is derived from an EMBL/GenBank/DDBJ whole genome shotgun (WGS) entry which is preliminary data.</text>
</comment>
<evidence type="ECO:0000256" key="1">
    <source>
        <dbReference type="ARBA" id="ARBA00010364"/>
    </source>
</evidence>
<dbReference type="SUPFAM" id="SSF69786">
    <property type="entry name" value="YggU-like"/>
    <property type="match status" value="1"/>
</dbReference>
<dbReference type="Gene3D" id="3.30.1200.10">
    <property type="entry name" value="YggU-like"/>
    <property type="match status" value="1"/>
</dbReference>
<dbReference type="EMBL" id="MHOI01000040">
    <property type="protein sequence ID" value="OGZ60650.1"/>
    <property type="molecule type" value="Genomic_DNA"/>
</dbReference>
<dbReference type="InterPro" id="IPR003746">
    <property type="entry name" value="DUF167"/>
</dbReference>
<dbReference type="InterPro" id="IPR036591">
    <property type="entry name" value="YggU-like_sf"/>
</dbReference>